<evidence type="ECO:0000313" key="2">
    <source>
        <dbReference type="EMBL" id="EFE72855.2"/>
    </source>
</evidence>
<feature type="compositionally biased region" description="Pro residues" evidence="1">
    <location>
        <begin position="1"/>
        <end position="15"/>
    </location>
</feature>
<dbReference type="EMBL" id="DS999644">
    <property type="protein sequence ID" value="EFE72855.2"/>
    <property type="molecule type" value="Genomic_DNA"/>
</dbReference>
<evidence type="ECO:0000256" key="1">
    <source>
        <dbReference type="SAM" id="MobiDB-lite"/>
    </source>
</evidence>
<proteinExistence type="predicted"/>
<reference evidence="3" key="1">
    <citation type="submission" date="2008-10" db="EMBL/GenBank/DDBJ databases">
        <authorList>
            <person name="Molnar K."/>
        </authorList>
    </citation>
    <scope>NUCLEOTIDE SEQUENCE [LARGE SCALE GENOMIC DNA]</scope>
    <source>
        <strain evidence="3">NRRL 15998</strain>
    </source>
</reference>
<accession>D6AH34</accession>
<dbReference type="Proteomes" id="UP000003986">
    <property type="component" value="Unassembled WGS sequence"/>
</dbReference>
<feature type="compositionally biased region" description="Polar residues" evidence="1">
    <location>
        <begin position="79"/>
        <end position="93"/>
    </location>
</feature>
<dbReference type="Gene3D" id="2.60.120.200">
    <property type="match status" value="1"/>
</dbReference>
<dbReference type="AlphaFoldDB" id="D6AH34"/>
<dbReference type="Pfam" id="PF14099">
    <property type="entry name" value="Polysacc_lyase"/>
    <property type="match status" value="1"/>
</dbReference>
<evidence type="ECO:0000313" key="3">
    <source>
        <dbReference type="Proteomes" id="UP000003986"/>
    </source>
</evidence>
<organism evidence="2 3">
    <name type="scientific">Streptomyces filamentosus NRRL 15998</name>
    <dbReference type="NCBI Taxonomy" id="457431"/>
    <lineage>
        <taxon>Bacteria</taxon>
        <taxon>Bacillati</taxon>
        <taxon>Actinomycetota</taxon>
        <taxon>Actinomycetes</taxon>
        <taxon>Kitasatosporales</taxon>
        <taxon>Streptomycetaceae</taxon>
        <taxon>Streptomyces</taxon>
    </lineage>
</organism>
<feature type="region of interest" description="Disordered" evidence="1">
    <location>
        <begin position="1"/>
        <end position="21"/>
    </location>
</feature>
<name>D6AH34_STRFL</name>
<sequence>MSPPTPGTPRHPPTPSQGASMKNAHKRICIAVCLGAVAGAGYATTATATPEKSARPQQASDLLDVDYESGALDSGIPGLTTTHAKASDASTVESGGDGSAHSVSHKVTLNDPDYVSDGAPRSESANNEIEKSLIHVGDVHRYEFSVMLKDWETSSSKAGDIIFQGKHAGGNKPSFYLMAQRNAIAFRSPLLDLQAPVVEDFRPYVDQWMRFRIDVRWAESRTGYYKVSVRLPGEKDFTLKKTYTDVNTFHPENPTAFGYIKWGLYRPASSTEAGDPATRVVRHDDIRVIDLG</sequence>
<reference evidence="3" key="2">
    <citation type="submission" date="2008-12" db="EMBL/GenBank/DDBJ databases">
        <title>Annotation of Streptomyces roseosporus strain NRRL 15998.</title>
        <authorList>
            <consortium name="The Broad Institute Genome Sequencing Platform"/>
            <consortium name="Broad Institute Microbial Sequencing Center"/>
            <person name="Fischbach M."/>
            <person name="Ward D."/>
            <person name="Young S."/>
            <person name="Kodira C.D."/>
            <person name="Zeng Q."/>
            <person name="Koehrsen M."/>
            <person name="Godfrey P."/>
            <person name="Alvarado L."/>
            <person name="Berlin A.M."/>
            <person name="Borenstein D."/>
            <person name="Chen Z."/>
            <person name="Engels R."/>
            <person name="Freedman E."/>
            <person name="Gellesch M."/>
            <person name="Goldberg J."/>
            <person name="Griggs A."/>
            <person name="Gujja S."/>
            <person name="Heiman D.I."/>
            <person name="Hepburn T.A."/>
            <person name="Howarth C."/>
            <person name="Jen D."/>
            <person name="Larson L."/>
            <person name="Lewis B."/>
            <person name="Mehta T."/>
            <person name="Park D."/>
            <person name="Pearson M."/>
            <person name="Roberts A."/>
            <person name="Saif S."/>
            <person name="Shea T.D."/>
            <person name="Shenoy N."/>
            <person name="Sisk P."/>
            <person name="Stolte C."/>
            <person name="Sykes S.N."/>
            <person name="Walk T."/>
            <person name="White J."/>
            <person name="Yandava C."/>
            <person name="Straight P."/>
            <person name="Clardy J."/>
            <person name="Hung D."/>
            <person name="Kolter R."/>
            <person name="Mekalanos J."/>
            <person name="Walker S."/>
            <person name="Walsh C.T."/>
            <person name="Wieland B.L.C."/>
            <person name="Ilzarbe M."/>
            <person name="Galagan J."/>
            <person name="Nusbaum C."/>
            <person name="Birren B."/>
        </authorList>
    </citation>
    <scope>NUCLEOTIDE SEQUENCE [LARGE SCALE GENOMIC DNA]</scope>
    <source>
        <strain evidence="3">NRRL 15998</strain>
    </source>
</reference>
<evidence type="ECO:0008006" key="4">
    <source>
        <dbReference type="Google" id="ProtNLM"/>
    </source>
</evidence>
<gene>
    <name evidence="2" type="ORF">SSGG_00221</name>
</gene>
<feature type="region of interest" description="Disordered" evidence="1">
    <location>
        <begin position="74"/>
        <end position="125"/>
    </location>
</feature>
<protein>
    <recommendedName>
        <fullName evidence="4">Polysaccharide lyase-like protein</fullName>
    </recommendedName>
</protein>
<dbReference type="InterPro" id="IPR025975">
    <property type="entry name" value="Polysacc_lyase"/>
</dbReference>